<dbReference type="EMBL" id="JAESWC010000002">
    <property type="protein sequence ID" value="MBL4935693.1"/>
    <property type="molecule type" value="Genomic_DNA"/>
</dbReference>
<dbReference type="Gene3D" id="1.10.1760.20">
    <property type="match status" value="1"/>
</dbReference>
<dbReference type="InterPro" id="IPR024529">
    <property type="entry name" value="ECF_trnsprt_substrate-spec"/>
</dbReference>
<dbReference type="RefSeq" id="WP_202748286.1">
    <property type="nucleotide sequence ID" value="NZ_JAESWC010000002.1"/>
</dbReference>
<keyword evidence="1" id="KW-1133">Transmembrane helix</keyword>
<evidence type="ECO:0000256" key="1">
    <source>
        <dbReference type="SAM" id="Phobius"/>
    </source>
</evidence>
<feature type="transmembrane region" description="Helical" evidence="1">
    <location>
        <begin position="71"/>
        <end position="91"/>
    </location>
</feature>
<keyword evidence="1" id="KW-0472">Membrane</keyword>
<proteinExistence type="predicted"/>
<sequence length="172" mass="18922">MNKTRKIILMGLFIAIDIVLTRFLSIQTPIVRISFDFLPIALAAIMFGPLIGGTTAAIADLIGMMLFPKGAYFPGFTLSAFLTGAIYGIFLYKKTLSTIRVSISVLTIKLFIDLGLNTLWLHILLNKAVFAILPTRIISNAVMLPIQVIVICIVYKALNSAFKIKIVNEMGK</sequence>
<keyword evidence="1" id="KW-0812">Transmembrane</keyword>
<reference evidence="2 3" key="1">
    <citation type="submission" date="2021-01" db="EMBL/GenBank/DDBJ databases">
        <title>Genome public.</title>
        <authorList>
            <person name="Liu C."/>
            <person name="Sun Q."/>
        </authorList>
    </citation>
    <scope>NUCLEOTIDE SEQUENCE [LARGE SCALE GENOMIC DNA]</scope>
    <source>
        <strain evidence="2 3">YIM B02515</strain>
    </source>
</reference>
<feature type="transmembrane region" description="Helical" evidence="1">
    <location>
        <begin position="37"/>
        <end position="59"/>
    </location>
</feature>
<name>A0ABS1TCJ9_9CLOT</name>
<evidence type="ECO:0000313" key="3">
    <source>
        <dbReference type="Proteomes" id="UP000632377"/>
    </source>
</evidence>
<organism evidence="2 3">
    <name type="scientific">Clostridium rhizosphaerae</name>
    <dbReference type="NCBI Taxonomy" id="2803861"/>
    <lineage>
        <taxon>Bacteria</taxon>
        <taxon>Bacillati</taxon>
        <taxon>Bacillota</taxon>
        <taxon>Clostridia</taxon>
        <taxon>Eubacteriales</taxon>
        <taxon>Clostridiaceae</taxon>
        <taxon>Clostridium</taxon>
    </lineage>
</organism>
<dbReference type="Pfam" id="PF12822">
    <property type="entry name" value="ECF_trnsprt"/>
    <property type="match status" value="1"/>
</dbReference>
<feature type="transmembrane region" description="Helical" evidence="1">
    <location>
        <begin position="6"/>
        <end position="25"/>
    </location>
</feature>
<evidence type="ECO:0000313" key="2">
    <source>
        <dbReference type="EMBL" id="MBL4935693.1"/>
    </source>
</evidence>
<protein>
    <submittedName>
        <fullName evidence="2">Folate family ECF transporter S component</fullName>
    </submittedName>
</protein>
<dbReference type="Proteomes" id="UP000632377">
    <property type="component" value="Unassembled WGS sequence"/>
</dbReference>
<keyword evidence="3" id="KW-1185">Reference proteome</keyword>
<comment type="caution">
    <text evidence="2">The sequence shown here is derived from an EMBL/GenBank/DDBJ whole genome shotgun (WGS) entry which is preliminary data.</text>
</comment>
<feature type="transmembrane region" description="Helical" evidence="1">
    <location>
        <begin position="137"/>
        <end position="158"/>
    </location>
</feature>
<gene>
    <name evidence="2" type="ORF">JK636_07970</name>
</gene>
<dbReference type="NCBIfam" id="TIGR04518">
    <property type="entry name" value="ECF_S_folT_fam"/>
    <property type="match status" value="1"/>
</dbReference>
<accession>A0ABS1TCJ9</accession>
<dbReference type="InterPro" id="IPR030949">
    <property type="entry name" value="ECF_S_folate_fam"/>
</dbReference>
<feature type="transmembrane region" description="Helical" evidence="1">
    <location>
        <begin position="103"/>
        <end position="125"/>
    </location>
</feature>